<dbReference type="RefSeq" id="WP_129491070.1">
    <property type="nucleotide sequence ID" value="NZ_SBAP01000012.1"/>
</dbReference>
<organism evidence="1 2">
    <name type="scientific">Fusobacterium necrophorum</name>
    <dbReference type="NCBI Taxonomy" id="859"/>
    <lineage>
        <taxon>Bacteria</taxon>
        <taxon>Fusobacteriati</taxon>
        <taxon>Fusobacteriota</taxon>
        <taxon>Fusobacteriia</taxon>
        <taxon>Fusobacteriales</taxon>
        <taxon>Fusobacteriaceae</taxon>
        <taxon>Fusobacterium</taxon>
    </lineage>
</organism>
<dbReference type="AlphaFoldDB" id="A0A4Q2KW55"/>
<proteinExistence type="predicted"/>
<sequence>MKANLEKVLEMVKENLPTYYDMIFGQMQEIYDKAKGSPFKIMVIAFEFGFGQGMKYQKNNKGKVKK</sequence>
<reference evidence="1 2" key="1">
    <citation type="submission" date="2019-01" db="EMBL/GenBank/DDBJ databases">
        <title>Fusobacterium necrophorum Isolated From the Uterus of Dairy Cows.</title>
        <authorList>
            <person name="Francis A.M."/>
        </authorList>
    </citation>
    <scope>NUCLEOTIDE SEQUENCE [LARGE SCALE GENOMIC DNA]</scope>
    <source>
        <strain evidence="1 2">KG35</strain>
    </source>
</reference>
<protein>
    <submittedName>
        <fullName evidence="1">Uncharacterized protein</fullName>
    </submittedName>
</protein>
<name>A0A4Q2KW55_9FUSO</name>
<evidence type="ECO:0000313" key="2">
    <source>
        <dbReference type="Proteomes" id="UP000289216"/>
    </source>
</evidence>
<comment type="caution">
    <text evidence="1">The sequence shown here is derived from an EMBL/GenBank/DDBJ whole genome shotgun (WGS) entry which is preliminary data.</text>
</comment>
<dbReference type="EMBL" id="SBAP01000012">
    <property type="protein sequence ID" value="RXZ69824.1"/>
    <property type="molecule type" value="Genomic_DNA"/>
</dbReference>
<evidence type="ECO:0000313" key="1">
    <source>
        <dbReference type="EMBL" id="RXZ69824.1"/>
    </source>
</evidence>
<dbReference type="Proteomes" id="UP000289216">
    <property type="component" value="Unassembled WGS sequence"/>
</dbReference>
<accession>A0A4Q2KW55</accession>
<gene>
    <name evidence="1" type="ORF">EPT53_05915</name>
</gene>